<organism evidence="10 11">
    <name type="scientific">Geodia barretti</name>
    <name type="common">Barrett's horny sponge</name>
    <dbReference type="NCBI Taxonomy" id="519541"/>
    <lineage>
        <taxon>Eukaryota</taxon>
        <taxon>Metazoa</taxon>
        <taxon>Porifera</taxon>
        <taxon>Demospongiae</taxon>
        <taxon>Heteroscleromorpha</taxon>
        <taxon>Tetractinellida</taxon>
        <taxon>Astrophorina</taxon>
        <taxon>Geodiidae</taxon>
        <taxon>Geodia</taxon>
    </lineage>
</organism>
<dbReference type="NCBIfam" id="TIGR00194">
    <property type="entry name" value="uvrC"/>
    <property type="match status" value="1"/>
</dbReference>
<name>A0AA35S7Q1_GEOBA</name>
<dbReference type="SMART" id="SM00465">
    <property type="entry name" value="GIYc"/>
    <property type="match status" value="1"/>
</dbReference>
<keyword evidence="6" id="KW-0742">SOS response</keyword>
<dbReference type="InterPro" id="IPR050066">
    <property type="entry name" value="UvrABC_protein_C"/>
</dbReference>
<dbReference type="Gene3D" id="1.10.150.20">
    <property type="entry name" value="5' to 3' exonuclease, C-terminal subdomain"/>
    <property type="match status" value="1"/>
</dbReference>
<comment type="caution">
    <text evidence="10">The sequence shown here is derived from an EMBL/GenBank/DDBJ whole genome shotgun (WGS) entry which is preliminary data.</text>
</comment>
<evidence type="ECO:0000256" key="2">
    <source>
        <dbReference type="ARBA" id="ARBA00022763"/>
    </source>
</evidence>
<dbReference type="Proteomes" id="UP001174909">
    <property type="component" value="Unassembled WGS sequence"/>
</dbReference>
<dbReference type="InterPro" id="IPR047296">
    <property type="entry name" value="GIY-YIG_UvrC_Cho"/>
</dbReference>
<dbReference type="PROSITE" id="PS50164">
    <property type="entry name" value="GIY_YIG"/>
    <property type="match status" value="1"/>
</dbReference>
<dbReference type="SUPFAM" id="SSF46600">
    <property type="entry name" value="C-terminal UvrC-binding domain of UvrB"/>
    <property type="match status" value="1"/>
</dbReference>
<proteinExistence type="inferred from homology"/>
<dbReference type="InterPro" id="IPR000305">
    <property type="entry name" value="GIY-YIG_endonuc"/>
</dbReference>
<dbReference type="PROSITE" id="PS50151">
    <property type="entry name" value="UVR"/>
    <property type="match status" value="1"/>
</dbReference>
<dbReference type="Gene3D" id="3.40.1440.10">
    <property type="entry name" value="GIY-YIG endonuclease"/>
    <property type="match status" value="1"/>
</dbReference>
<dbReference type="EMBL" id="CASHTH010002024">
    <property type="protein sequence ID" value="CAI8023671.1"/>
    <property type="molecule type" value="Genomic_DNA"/>
</dbReference>
<dbReference type="CDD" id="cd10434">
    <property type="entry name" value="GIY-YIG_UvrC_Cho"/>
    <property type="match status" value="1"/>
</dbReference>
<evidence type="ECO:0000256" key="3">
    <source>
        <dbReference type="ARBA" id="ARBA00022769"/>
    </source>
</evidence>
<dbReference type="PANTHER" id="PTHR30562:SF1">
    <property type="entry name" value="UVRABC SYSTEM PROTEIN C"/>
    <property type="match status" value="1"/>
</dbReference>
<evidence type="ECO:0000256" key="5">
    <source>
        <dbReference type="ARBA" id="ARBA00023204"/>
    </source>
</evidence>
<dbReference type="InterPro" id="IPR001943">
    <property type="entry name" value="UVR_dom"/>
</dbReference>
<dbReference type="InterPro" id="IPR010994">
    <property type="entry name" value="RuvA_2-like"/>
</dbReference>
<dbReference type="InterPro" id="IPR038476">
    <property type="entry name" value="UvrC_RNase_H_dom_sf"/>
</dbReference>
<dbReference type="HAMAP" id="MF_00203">
    <property type="entry name" value="UvrC"/>
    <property type="match status" value="1"/>
</dbReference>
<dbReference type="Gene3D" id="4.10.860.10">
    <property type="entry name" value="UVR domain"/>
    <property type="match status" value="1"/>
</dbReference>
<evidence type="ECO:0000256" key="1">
    <source>
        <dbReference type="ARBA" id="ARBA00022490"/>
    </source>
</evidence>
<dbReference type="SUPFAM" id="SSF47781">
    <property type="entry name" value="RuvA domain 2-like"/>
    <property type="match status" value="1"/>
</dbReference>
<evidence type="ECO:0000313" key="10">
    <source>
        <dbReference type="EMBL" id="CAI8023671.1"/>
    </source>
</evidence>
<dbReference type="GO" id="GO:0009380">
    <property type="term" value="C:excinuclease repair complex"/>
    <property type="evidence" value="ECO:0007669"/>
    <property type="project" value="InterPro"/>
</dbReference>
<dbReference type="NCBIfam" id="NF001824">
    <property type="entry name" value="PRK00558.1-5"/>
    <property type="match status" value="1"/>
</dbReference>
<keyword evidence="2" id="KW-0227">DNA damage</keyword>
<dbReference type="PROSITE" id="PS50165">
    <property type="entry name" value="UVRC"/>
    <property type="match status" value="1"/>
</dbReference>
<gene>
    <name evidence="10" type="ORF">GBAR_LOCUS13806</name>
</gene>
<feature type="domain" description="UVR" evidence="7">
    <location>
        <begin position="183"/>
        <end position="218"/>
    </location>
</feature>
<dbReference type="GO" id="GO:0006289">
    <property type="term" value="P:nucleotide-excision repair"/>
    <property type="evidence" value="ECO:0007669"/>
    <property type="project" value="InterPro"/>
</dbReference>
<evidence type="ECO:0000256" key="6">
    <source>
        <dbReference type="ARBA" id="ARBA00023236"/>
    </source>
</evidence>
<dbReference type="FunFam" id="3.40.1440.10:FF:000001">
    <property type="entry name" value="UvrABC system protein C"/>
    <property type="match status" value="1"/>
</dbReference>
<keyword evidence="4" id="KW-0267">Excision nuclease</keyword>
<dbReference type="InterPro" id="IPR001162">
    <property type="entry name" value="UvrC_RNase_H_dom"/>
</dbReference>
<dbReference type="FunFam" id="3.30.420.340:FF:000001">
    <property type="entry name" value="UvrABC system protein C"/>
    <property type="match status" value="1"/>
</dbReference>
<keyword evidence="11" id="KW-1185">Reference proteome</keyword>
<feature type="domain" description="GIY-YIG" evidence="8">
    <location>
        <begin position="1"/>
        <end position="73"/>
    </location>
</feature>
<dbReference type="Pfam" id="PF01541">
    <property type="entry name" value="GIY-YIG"/>
    <property type="match status" value="1"/>
</dbReference>
<feature type="domain" description="UvrC family homology region profile" evidence="9">
    <location>
        <begin position="236"/>
        <end position="478"/>
    </location>
</feature>
<evidence type="ECO:0000256" key="4">
    <source>
        <dbReference type="ARBA" id="ARBA00022881"/>
    </source>
</evidence>
<keyword evidence="1" id="KW-0963">Cytoplasm</keyword>
<evidence type="ECO:0000259" key="7">
    <source>
        <dbReference type="PROSITE" id="PS50151"/>
    </source>
</evidence>
<dbReference type="InterPro" id="IPR004791">
    <property type="entry name" value="UvrC"/>
</dbReference>
<dbReference type="AlphaFoldDB" id="A0AA35S7Q1"/>
<keyword evidence="5" id="KW-0234">DNA repair</keyword>
<evidence type="ECO:0000259" key="9">
    <source>
        <dbReference type="PROSITE" id="PS50165"/>
    </source>
</evidence>
<evidence type="ECO:0000259" key="8">
    <source>
        <dbReference type="PROSITE" id="PS50164"/>
    </source>
</evidence>
<dbReference type="Pfam" id="PF02151">
    <property type="entry name" value="UVR"/>
    <property type="match status" value="1"/>
</dbReference>
<keyword evidence="3" id="KW-0228">DNA excision</keyword>
<dbReference type="InterPro" id="IPR036876">
    <property type="entry name" value="UVR_dom_sf"/>
</dbReference>
<dbReference type="PANTHER" id="PTHR30562">
    <property type="entry name" value="UVRC/OXIDOREDUCTASE"/>
    <property type="match status" value="1"/>
</dbReference>
<dbReference type="GO" id="GO:0009381">
    <property type="term" value="F:excinuclease ABC activity"/>
    <property type="evidence" value="ECO:0007669"/>
    <property type="project" value="InterPro"/>
</dbReference>
<reference evidence="10" key="1">
    <citation type="submission" date="2023-03" db="EMBL/GenBank/DDBJ databases">
        <authorList>
            <person name="Steffen K."/>
            <person name="Cardenas P."/>
        </authorList>
    </citation>
    <scope>NUCLEOTIDE SEQUENCE</scope>
</reference>
<dbReference type="Gene3D" id="3.30.420.340">
    <property type="entry name" value="UvrC, RNAse H endonuclease domain"/>
    <property type="match status" value="1"/>
</dbReference>
<dbReference type="Pfam" id="PF22920">
    <property type="entry name" value="UvrC_RNaseH"/>
    <property type="match status" value="1"/>
</dbReference>
<accession>A0AA35S7Q1</accession>
<sequence length="597" mass="67443">MKNARGAVIYVGKAAVLRNRLRSYFGSPAGLDRKTRRMVSELADYEYIVTDTEAEALILENTLIKRHRPYFNVRLKDDKTYPYLKVDLAEEFPRVYITRGVHQDGARYFGPFASAGSVRQSMDLVKKLFPYRSCTKKITGTDPRPCLEYYINRCVGPCAGLASREEYADVVQHVILFLEGNTELVTGQLRGKMAEAADQLEFERAAALRDQVAAIQKFEEERTVKVDSPRMTDLDVIALAMAANETWVEIFFVRRGKLIGRDHFFMDGPQDDEPGEVIAQFVQQFYATALEVPPTILVQHDPPDDDAPLLQGFLRQRRNGAVRIMRPQRGENRKLMQVVAENAAEGLAQHRVKWLNRSDAIQGALAELEEELSLPALPRRMECYDISHIQGSNLVGSMVVFDSGKPLSRDYRRFKIKAVEGVDDYASMKEMLTRRFKRLGEAIKNPDPEGKVSAWGVIPDLVIIDGGKGHLSAAQEVMLHLGLQHIPLCSLAKENEELFVPHTPESIVLPRDSQALYLMQRIRDEAHRFAISFHRNLRSKGSLKSPIDMVTGIGPKRKRMLLRRFGSLQGIREASIEDIATVPGLTRSLAVRLKQTI</sequence>
<dbReference type="Pfam" id="PF14520">
    <property type="entry name" value="HHH_5"/>
    <property type="match status" value="1"/>
</dbReference>
<evidence type="ECO:0000313" key="11">
    <source>
        <dbReference type="Proteomes" id="UP001174909"/>
    </source>
</evidence>
<protein>
    <submittedName>
        <fullName evidence="10">UvrABC system protein C</fullName>
    </submittedName>
</protein>
<dbReference type="Pfam" id="PF08459">
    <property type="entry name" value="UvrC_RNaseH_dom"/>
    <property type="match status" value="1"/>
</dbReference>
<dbReference type="SUPFAM" id="SSF82771">
    <property type="entry name" value="GIY-YIG endonuclease"/>
    <property type="match status" value="1"/>
</dbReference>
<dbReference type="InterPro" id="IPR035901">
    <property type="entry name" value="GIY-YIG_endonuc_sf"/>
</dbReference>